<gene>
    <name evidence="8" type="ORF">SAMN02746062_01464</name>
</gene>
<sequence length="456" mass="51382">MLLNQPSLQRFPIGREGCLVGKWTVTYSESTLKQTHQNMRIVNLPQQRWFQFALFILRRFNQIGVAQVAGSLTFTTLLALVPVLTVMLVVVAAFPMFEDVSAQFMEMVNDVLVPSGASTIMAYLNQFKDKANGLTAISLLGMGITSILLIQTIDQTFNRIWRVKTTRSLFQQIPIYWALLTLAPVALGLGASLTRKIQAALPHLSDGAIGHLPQLLFTLAVLYFAYRVVPNRYVPSKHALCGAFMTALAVEIAKWGFGIYIRNFNSYELIYGVFAAVPVFLIWLNVLWILVLTGAVMTASFSYWRGNAFLRSRMKNHSFDEVLTLLLLLKQAHLQGKSLSLPDFRQHVHMGYDELGDLLETLAQHDYVSQDKNRWVMKKSSENIILLDLANIFVYKLPEIHTPIQAALQDLVRPCVQSLNVNLDEFAKQHDLHAQPILPARLSKMLSDLADQHSAK</sequence>
<keyword evidence="2 7" id="KW-1003">Cell membrane</keyword>
<dbReference type="PANTHER" id="PTHR30213">
    <property type="entry name" value="INNER MEMBRANE PROTEIN YHJD"/>
    <property type="match status" value="1"/>
</dbReference>
<organism evidence="8 9">
    <name type="scientific">Alysiella filiformis DSM 16848</name>
    <dbReference type="NCBI Taxonomy" id="1120981"/>
    <lineage>
        <taxon>Bacteria</taxon>
        <taxon>Pseudomonadati</taxon>
        <taxon>Pseudomonadota</taxon>
        <taxon>Betaproteobacteria</taxon>
        <taxon>Neisseriales</taxon>
        <taxon>Neisseriaceae</taxon>
        <taxon>Alysiella</taxon>
    </lineage>
</organism>
<feature type="transmembrane region" description="Helical" evidence="7">
    <location>
        <begin position="281"/>
        <end position="304"/>
    </location>
</feature>
<proteinExistence type="inferred from homology"/>
<evidence type="ECO:0000256" key="3">
    <source>
        <dbReference type="ARBA" id="ARBA00022519"/>
    </source>
</evidence>
<accession>A0A286EDG1</accession>
<evidence type="ECO:0000313" key="9">
    <source>
        <dbReference type="Proteomes" id="UP000219669"/>
    </source>
</evidence>
<evidence type="ECO:0000256" key="4">
    <source>
        <dbReference type="ARBA" id="ARBA00022692"/>
    </source>
</evidence>
<feature type="transmembrane region" description="Helical" evidence="7">
    <location>
        <begin position="238"/>
        <end position="261"/>
    </location>
</feature>
<dbReference type="Pfam" id="PF03631">
    <property type="entry name" value="Virul_fac_BrkB"/>
    <property type="match status" value="1"/>
</dbReference>
<evidence type="ECO:0000256" key="1">
    <source>
        <dbReference type="ARBA" id="ARBA00004651"/>
    </source>
</evidence>
<dbReference type="NCBIfam" id="TIGR00765">
    <property type="entry name" value="yihY_not_rbn"/>
    <property type="match status" value="1"/>
</dbReference>
<keyword evidence="5 7" id="KW-1133">Transmembrane helix</keyword>
<dbReference type="InterPro" id="IPR023679">
    <property type="entry name" value="UPF0761_bac"/>
</dbReference>
<dbReference type="EMBL" id="OCNF01000011">
    <property type="protein sequence ID" value="SOD68943.1"/>
    <property type="molecule type" value="Genomic_DNA"/>
</dbReference>
<dbReference type="AlphaFoldDB" id="A0A286EDG1"/>
<feature type="transmembrane region" description="Helical" evidence="7">
    <location>
        <begin position="208"/>
        <end position="226"/>
    </location>
</feature>
<reference evidence="8 9" key="1">
    <citation type="submission" date="2017-09" db="EMBL/GenBank/DDBJ databases">
        <authorList>
            <person name="Ehlers B."/>
            <person name="Leendertz F.H."/>
        </authorList>
    </citation>
    <scope>NUCLEOTIDE SEQUENCE [LARGE SCALE GENOMIC DNA]</scope>
    <source>
        <strain evidence="8 9">DSM 16848</strain>
    </source>
</reference>
<dbReference type="RefSeq" id="WP_224446346.1">
    <property type="nucleotide sequence ID" value="NZ_CP083931.1"/>
</dbReference>
<keyword evidence="4 7" id="KW-0812">Transmembrane</keyword>
<dbReference type="PANTHER" id="PTHR30213:SF0">
    <property type="entry name" value="UPF0761 MEMBRANE PROTEIN YIHY"/>
    <property type="match status" value="1"/>
</dbReference>
<keyword evidence="6 7" id="KW-0472">Membrane</keyword>
<evidence type="ECO:0000313" key="8">
    <source>
        <dbReference type="EMBL" id="SOD68943.1"/>
    </source>
</evidence>
<feature type="transmembrane region" description="Helical" evidence="7">
    <location>
        <begin position="133"/>
        <end position="153"/>
    </location>
</feature>
<feature type="transmembrane region" description="Helical" evidence="7">
    <location>
        <begin position="68"/>
        <end position="97"/>
    </location>
</feature>
<dbReference type="HAMAP" id="MF_00672">
    <property type="entry name" value="UPF0761"/>
    <property type="match status" value="1"/>
</dbReference>
<keyword evidence="3" id="KW-0997">Cell inner membrane</keyword>
<evidence type="ECO:0000256" key="5">
    <source>
        <dbReference type="ARBA" id="ARBA00022989"/>
    </source>
</evidence>
<keyword evidence="9" id="KW-1185">Reference proteome</keyword>
<evidence type="ECO:0000256" key="6">
    <source>
        <dbReference type="ARBA" id="ARBA00023136"/>
    </source>
</evidence>
<dbReference type="GO" id="GO:0005886">
    <property type="term" value="C:plasma membrane"/>
    <property type="evidence" value="ECO:0007669"/>
    <property type="project" value="UniProtKB-SubCell"/>
</dbReference>
<name>A0A286EDG1_9NEIS</name>
<protein>
    <recommendedName>
        <fullName evidence="7">UPF0761 membrane protein SAMN02746062_01464</fullName>
    </recommendedName>
</protein>
<evidence type="ECO:0000256" key="2">
    <source>
        <dbReference type="ARBA" id="ARBA00022475"/>
    </source>
</evidence>
<evidence type="ECO:0000256" key="7">
    <source>
        <dbReference type="HAMAP-Rule" id="MF_00672"/>
    </source>
</evidence>
<dbReference type="Proteomes" id="UP000219669">
    <property type="component" value="Unassembled WGS sequence"/>
</dbReference>
<comment type="similarity">
    <text evidence="7">Belongs to the UPF0761 family.</text>
</comment>
<dbReference type="InterPro" id="IPR017039">
    <property type="entry name" value="Virul_fac_BrkB"/>
</dbReference>
<feature type="transmembrane region" description="Helical" evidence="7">
    <location>
        <begin position="174"/>
        <end position="193"/>
    </location>
</feature>
<comment type="subcellular location">
    <subcellularLocation>
        <location evidence="1 7">Cell membrane</location>
        <topology evidence="1 7">Multi-pass membrane protein</topology>
    </subcellularLocation>
</comment>